<keyword evidence="1" id="KW-0813">Transport</keyword>
<dbReference type="OrthoDB" id="418495at2759"/>
<keyword evidence="2" id="KW-0249">Electron transport</keyword>
<gene>
    <name evidence="6" type="primary">GLRX</name>
    <name evidence="6" type="ORF">Cantr_01712</name>
</gene>
<dbReference type="PROSITE" id="PS51354">
    <property type="entry name" value="GLUTAREDOXIN_2"/>
    <property type="match status" value="1"/>
</dbReference>
<organism evidence="6 7">
    <name type="scientific">Candida viswanathii</name>
    <dbReference type="NCBI Taxonomy" id="5486"/>
    <lineage>
        <taxon>Eukaryota</taxon>
        <taxon>Fungi</taxon>
        <taxon>Dikarya</taxon>
        <taxon>Ascomycota</taxon>
        <taxon>Saccharomycotina</taxon>
        <taxon>Pichiomycetes</taxon>
        <taxon>Debaryomycetaceae</taxon>
        <taxon>Candida/Lodderomyces clade</taxon>
        <taxon>Candida</taxon>
    </lineage>
</organism>
<dbReference type="PANTHER" id="PTHR45694">
    <property type="entry name" value="GLUTAREDOXIN 2"/>
    <property type="match status" value="1"/>
</dbReference>
<dbReference type="Proteomes" id="UP000253472">
    <property type="component" value="Unassembled WGS sequence"/>
</dbReference>
<evidence type="ECO:0000313" key="7">
    <source>
        <dbReference type="Proteomes" id="UP000253472"/>
    </source>
</evidence>
<evidence type="ECO:0000313" key="6">
    <source>
        <dbReference type="EMBL" id="RCK66037.1"/>
    </source>
</evidence>
<keyword evidence="3" id="KW-1015">Disulfide bond</keyword>
<dbReference type="GO" id="GO:0015038">
    <property type="term" value="F:glutathione disulfide oxidoreductase activity"/>
    <property type="evidence" value="ECO:0007669"/>
    <property type="project" value="TreeGrafter"/>
</dbReference>
<dbReference type="GO" id="GO:0005737">
    <property type="term" value="C:cytoplasm"/>
    <property type="evidence" value="ECO:0007669"/>
    <property type="project" value="TreeGrafter"/>
</dbReference>
<dbReference type="Gene3D" id="3.40.30.10">
    <property type="entry name" value="Glutaredoxin"/>
    <property type="match status" value="1"/>
</dbReference>
<feature type="domain" description="Glutaredoxin" evidence="5">
    <location>
        <begin position="34"/>
        <end position="96"/>
    </location>
</feature>
<dbReference type="InterPro" id="IPR011767">
    <property type="entry name" value="GLR_AS"/>
</dbReference>
<name>A0A367YJV0_9ASCO</name>
<evidence type="ECO:0000256" key="4">
    <source>
        <dbReference type="ARBA" id="ARBA00023284"/>
    </source>
</evidence>
<dbReference type="AlphaFoldDB" id="A0A367YJV0"/>
<evidence type="ECO:0000256" key="3">
    <source>
        <dbReference type="ARBA" id="ARBA00023157"/>
    </source>
</evidence>
<protein>
    <submittedName>
        <fullName evidence="6">Glutaredoxin</fullName>
    </submittedName>
</protein>
<dbReference type="InterPro" id="IPR011899">
    <property type="entry name" value="Glutaredoxin_euk/vir"/>
</dbReference>
<evidence type="ECO:0000256" key="2">
    <source>
        <dbReference type="ARBA" id="ARBA00022982"/>
    </source>
</evidence>
<dbReference type="InterPro" id="IPR014025">
    <property type="entry name" value="Glutaredoxin_subgr"/>
</dbReference>
<dbReference type="SUPFAM" id="SSF52833">
    <property type="entry name" value="Thioredoxin-like"/>
    <property type="match status" value="1"/>
</dbReference>
<dbReference type="GO" id="GO:0034599">
    <property type="term" value="P:cellular response to oxidative stress"/>
    <property type="evidence" value="ECO:0007669"/>
    <property type="project" value="TreeGrafter"/>
</dbReference>
<keyword evidence="7" id="KW-1185">Reference proteome</keyword>
<dbReference type="InterPro" id="IPR002109">
    <property type="entry name" value="Glutaredoxin"/>
</dbReference>
<dbReference type="CDD" id="cd03419">
    <property type="entry name" value="GRX_GRXh_1_2_like"/>
    <property type="match status" value="1"/>
</dbReference>
<dbReference type="PANTHER" id="PTHR45694:SF26">
    <property type="entry name" value="GRX1P"/>
    <property type="match status" value="1"/>
</dbReference>
<dbReference type="EMBL" id="QLNQ01000018">
    <property type="protein sequence ID" value="RCK66037.1"/>
    <property type="molecule type" value="Genomic_DNA"/>
</dbReference>
<evidence type="ECO:0000256" key="1">
    <source>
        <dbReference type="ARBA" id="ARBA00022448"/>
    </source>
</evidence>
<sequence>MLALAWLFNWWYQPEPITAEAQKETESTIESNKIVIYSKTFCPFCKTTKQVFDELEQDYLVVNLNTLEDGLSIQNYLYEKTGQYMVPNVFINGKHIGGNSEIQALKTEGKLEELLK</sequence>
<dbReference type="PRINTS" id="PR00160">
    <property type="entry name" value="GLUTAREDOXIN"/>
</dbReference>
<comment type="caution">
    <text evidence="6">The sequence shown here is derived from an EMBL/GenBank/DDBJ whole genome shotgun (WGS) entry which is preliminary data.</text>
</comment>
<keyword evidence="4" id="KW-0676">Redox-active center</keyword>
<proteinExistence type="predicted"/>
<dbReference type="Pfam" id="PF00462">
    <property type="entry name" value="Glutaredoxin"/>
    <property type="match status" value="1"/>
</dbReference>
<dbReference type="InterPro" id="IPR036249">
    <property type="entry name" value="Thioredoxin-like_sf"/>
</dbReference>
<accession>A0A367YJV0</accession>
<dbReference type="PROSITE" id="PS00195">
    <property type="entry name" value="GLUTAREDOXIN_1"/>
    <property type="match status" value="1"/>
</dbReference>
<dbReference type="FunFam" id="3.40.30.10:FF:000276">
    <property type="entry name" value="Glutaredoxin 3"/>
    <property type="match status" value="1"/>
</dbReference>
<evidence type="ECO:0000259" key="5">
    <source>
        <dbReference type="Pfam" id="PF00462"/>
    </source>
</evidence>
<dbReference type="NCBIfam" id="TIGR02180">
    <property type="entry name" value="GRX_euk"/>
    <property type="match status" value="1"/>
</dbReference>
<reference evidence="6 7" key="1">
    <citation type="submission" date="2018-06" db="EMBL/GenBank/DDBJ databases">
        <title>Whole genome sequencing of Candida tropicalis (genome annotated by CSBL at Korea University).</title>
        <authorList>
            <person name="Ahn J."/>
        </authorList>
    </citation>
    <scope>NUCLEOTIDE SEQUENCE [LARGE SCALE GENOMIC DNA]</scope>
    <source>
        <strain evidence="6 7">ATCC 20962</strain>
    </source>
</reference>
<dbReference type="STRING" id="5486.A0A367YJV0"/>